<evidence type="ECO:0000313" key="2">
    <source>
        <dbReference type="Proteomes" id="UP001159427"/>
    </source>
</evidence>
<reference evidence="1 2" key="1">
    <citation type="submission" date="2022-05" db="EMBL/GenBank/DDBJ databases">
        <authorList>
            <consortium name="Genoscope - CEA"/>
            <person name="William W."/>
        </authorList>
    </citation>
    <scope>NUCLEOTIDE SEQUENCE [LARGE SCALE GENOMIC DNA]</scope>
</reference>
<dbReference type="EMBL" id="CALNXI010002703">
    <property type="protein sequence ID" value="CAH3190097.1"/>
    <property type="molecule type" value="Genomic_DNA"/>
</dbReference>
<organism evidence="1 2">
    <name type="scientific">Porites evermanni</name>
    <dbReference type="NCBI Taxonomy" id="104178"/>
    <lineage>
        <taxon>Eukaryota</taxon>
        <taxon>Metazoa</taxon>
        <taxon>Cnidaria</taxon>
        <taxon>Anthozoa</taxon>
        <taxon>Hexacorallia</taxon>
        <taxon>Scleractinia</taxon>
        <taxon>Fungiina</taxon>
        <taxon>Poritidae</taxon>
        <taxon>Porites</taxon>
    </lineage>
</organism>
<proteinExistence type="predicted"/>
<dbReference type="InterPro" id="IPR011042">
    <property type="entry name" value="6-blade_b-propeller_TolB-like"/>
</dbReference>
<protein>
    <submittedName>
        <fullName evidence="1">Uncharacterized protein</fullName>
    </submittedName>
</protein>
<keyword evidence="2" id="KW-1185">Reference proteome</keyword>
<evidence type="ECO:0000313" key="1">
    <source>
        <dbReference type="EMBL" id="CAH3190097.1"/>
    </source>
</evidence>
<sequence length="130" mass="14908">DAPEFLLFIVGNDIKKLTLGDAPVESTLVPGKQFDGSPLFLDFNYKENRLYWATSKSIYRYFLSDTSNIQTVHRDLPLVQGLAVDWLGNNIYWLGQRHIMVSRTDGRFKKTLVGIQAWHRNPLVLDPEKG</sequence>
<accession>A0ABN8SEG1</accession>
<dbReference type="PANTHER" id="PTHR46513">
    <property type="entry name" value="VITELLOGENIN RECEPTOR-LIKE PROTEIN-RELATED-RELATED"/>
    <property type="match status" value="1"/>
</dbReference>
<dbReference type="PANTHER" id="PTHR46513:SF13">
    <property type="entry name" value="EGF-LIKE DOMAIN-CONTAINING PROTEIN"/>
    <property type="match status" value="1"/>
</dbReference>
<comment type="caution">
    <text evidence="1">The sequence shown here is derived from an EMBL/GenBank/DDBJ whole genome shotgun (WGS) entry which is preliminary data.</text>
</comment>
<dbReference type="Proteomes" id="UP001159427">
    <property type="component" value="Unassembled WGS sequence"/>
</dbReference>
<dbReference type="InterPro" id="IPR050778">
    <property type="entry name" value="Cueball_EGF_LRP_Nidogen"/>
</dbReference>
<name>A0ABN8SEG1_9CNID</name>
<dbReference type="SUPFAM" id="SSF63825">
    <property type="entry name" value="YWTD domain"/>
    <property type="match status" value="1"/>
</dbReference>
<dbReference type="Gene3D" id="2.120.10.30">
    <property type="entry name" value="TolB, C-terminal domain"/>
    <property type="match status" value="1"/>
</dbReference>
<gene>
    <name evidence="1" type="ORF">PEVE_00020132</name>
</gene>
<feature type="non-terminal residue" evidence="1">
    <location>
        <position position="1"/>
    </location>
</feature>